<dbReference type="AlphaFoldDB" id="A0A1H7CSG7"/>
<organism evidence="1 2">
    <name type="scientific">Propionispira arboris</name>
    <dbReference type="NCBI Taxonomy" id="84035"/>
    <lineage>
        <taxon>Bacteria</taxon>
        <taxon>Bacillati</taxon>
        <taxon>Bacillota</taxon>
        <taxon>Negativicutes</taxon>
        <taxon>Selenomonadales</taxon>
        <taxon>Selenomonadaceae</taxon>
        <taxon>Propionispira</taxon>
    </lineage>
</organism>
<accession>A0A1H7CSG7</accession>
<proteinExistence type="predicted"/>
<dbReference type="Proteomes" id="UP000199662">
    <property type="component" value="Unassembled WGS sequence"/>
</dbReference>
<evidence type="ECO:0000313" key="1">
    <source>
        <dbReference type="EMBL" id="SEJ92608.1"/>
    </source>
</evidence>
<keyword evidence="2" id="KW-1185">Reference proteome</keyword>
<gene>
    <name evidence="1" type="ORF">SAMN05660742_1251</name>
</gene>
<reference evidence="1 2" key="1">
    <citation type="submission" date="2016-10" db="EMBL/GenBank/DDBJ databases">
        <authorList>
            <person name="de Groot N.N."/>
        </authorList>
    </citation>
    <scope>NUCLEOTIDE SEQUENCE [LARGE SCALE GENOMIC DNA]</scope>
    <source>
        <strain evidence="1 2">DSM 2179</strain>
    </source>
</reference>
<feature type="non-terminal residue" evidence="1">
    <location>
        <position position="1"/>
    </location>
</feature>
<dbReference type="EMBL" id="FNZK01000025">
    <property type="protein sequence ID" value="SEJ92608.1"/>
    <property type="molecule type" value="Genomic_DNA"/>
</dbReference>
<evidence type="ECO:0000313" key="2">
    <source>
        <dbReference type="Proteomes" id="UP000199662"/>
    </source>
</evidence>
<protein>
    <submittedName>
        <fullName evidence="1">Uncharacterized protein</fullName>
    </submittedName>
</protein>
<dbReference type="RefSeq" id="WP_218144933.1">
    <property type="nucleotide sequence ID" value="NZ_FNZK01000025.1"/>
</dbReference>
<sequence length="68" mass="7791">KLSFLLKEIVSCCFQTQAFENRTSGLIHVGEHISIILHCLVFKERVVDLVNQLLYNISILIFCQPLSD</sequence>
<name>A0A1H7CSG7_9FIRM</name>